<evidence type="ECO:0000256" key="1">
    <source>
        <dbReference type="ARBA" id="ARBA00010939"/>
    </source>
</evidence>
<dbReference type="AlphaFoldDB" id="A0A3L7A6S2"/>
<evidence type="ECO:0000256" key="2">
    <source>
        <dbReference type="ARBA" id="ARBA00022540"/>
    </source>
</evidence>
<dbReference type="InterPro" id="IPR012340">
    <property type="entry name" value="NA-bd_OB-fold"/>
</dbReference>
<dbReference type="Gene3D" id="2.40.50.140">
    <property type="entry name" value="Nucleic acid-binding proteins"/>
    <property type="match status" value="1"/>
</dbReference>
<dbReference type="EMBL" id="RCTF01000014">
    <property type="protein sequence ID" value="RLP75824.1"/>
    <property type="molecule type" value="Genomic_DNA"/>
</dbReference>
<dbReference type="GeneID" id="95763258"/>
<feature type="region of interest" description="Disordered" evidence="6">
    <location>
        <begin position="70"/>
        <end position="91"/>
    </location>
</feature>
<dbReference type="PANTHER" id="PTHR33370">
    <property type="entry name" value="TRANSLATION INITIATION FACTOR IF-1, CHLOROPLASTIC"/>
    <property type="match status" value="1"/>
</dbReference>
<dbReference type="PANTHER" id="PTHR33370:SF1">
    <property type="entry name" value="TRANSLATION INITIATION FACTOR IF-1, CHLOROPLASTIC"/>
    <property type="match status" value="1"/>
</dbReference>
<dbReference type="InterPro" id="IPR003029">
    <property type="entry name" value="S1_domain"/>
</dbReference>
<comment type="subcellular location">
    <subcellularLocation>
        <location evidence="4">Cytoplasm</location>
    </subcellularLocation>
</comment>
<dbReference type="GO" id="GO:0003743">
    <property type="term" value="F:translation initiation factor activity"/>
    <property type="evidence" value="ECO:0007669"/>
    <property type="project" value="UniProtKB-UniRule"/>
</dbReference>
<evidence type="ECO:0000313" key="8">
    <source>
        <dbReference type="EMBL" id="RLP75824.1"/>
    </source>
</evidence>
<dbReference type="OrthoDB" id="9803250at2"/>
<evidence type="ECO:0000256" key="6">
    <source>
        <dbReference type="SAM" id="MobiDB-lite"/>
    </source>
</evidence>
<evidence type="ECO:0000259" key="7">
    <source>
        <dbReference type="PROSITE" id="PS50832"/>
    </source>
</evidence>
<evidence type="ECO:0000256" key="4">
    <source>
        <dbReference type="HAMAP-Rule" id="MF_00075"/>
    </source>
</evidence>
<proteinExistence type="inferred from homology"/>
<keyword evidence="9" id="KW-1185">Reference proteome</keyword>
<evidence type="ECO:0000313" key="9">
    <source>
        <dbReference type="Proteomes" id="UP000269692"/>
    </source>
</evidence>
<keyword evidence="2 4" id="KW-0396">Initiation factor</keyword>
<comment type="function">
    <text evidence="4">One of the essential components for the initiation of protein synthesis. Stabilizes the binding of IF-2 and IF-3 on the 30S subunit to which N-formylmethionyl-tRNA(fMet) subsequently binds. Helps modulate mRNA selection, yielding the 30S pre-initiation complex (PIC). Upon addition of the 50S ribosomal subunit IF-1, IF-2 and IF-3 are released leaving the mature 70S translation initiation complex.</text>
</comment>
<dbReference type="InterPro" id="IPR004368">
    <property type="entry name" value="TIF_IF1"/>
</dbReference>
<feature type="domain" description="S1-like" evidence="7">
    <location>
        <begin position="1"/>
        <end position="72"/>
    </location>
</feature>
<evidence type="ECO:0000256" key="3">
    <source>
        <dbReference type="ARBA" id="ARBA00022917"/>
    </source>
</evidence>
<dbReference type="SMR" id="A0A3L7A6S2"/>
<organism evidence="8 9">
    <name type="scientific">Xanthobacter tagetidis</name>
    <dbReference type="NCBI Taxonomy" id="60216"/>
    <lineage>
        <taxon>Bacteria</taxon>
        <taxon>Pseudomonadati</taxon>
        <taxon>Pseudomonadota</taxon>
        <taxon>Alphaproteobacteria</taxon>
        <taxon>Hyphomicrobiales</taxon>
        <taxon>Xanthobacteraceae</taxon>
        <taxon>Xanthobacter</taxon>
    </lineage>
</organism>
<keyword evidence="4" id="KW-0699">rRNA-binding</keyword>
<reference evidence="8 9" key="1">
    <citation type="submission" date="2018-10" db="EMBL/GenBank/DDBJ databases">
        <title>Xanthobacter tagetidis genome sequencing and assembly.</title>
        <authorList>
            <person name="Maclea K.S."/>
            <person name="Goen A.E."/>
            <person name="Fatima S.A."/>
        </authorList>
    </citation>
    <scope>NUCLEOTIDE SEQUENCE [LARGE SCALE GENOMIC DNA]</scope>
    <source>
        <strain evidence="8 9">ATCC 700314</strain>
    </source>
</reference>
<keyword evidence="4" id="KW-0694">RNA-binding</keyword>
<dbReference type="RefSeq" id="WP_012115181.1">
    <property type="nucleotide sequence ID" value="NZ_JACIIW010000003.1"/>
</dbReference>
<gene>
    <name evidence="4" type="primary">infA</name>
    <name evidence="8" type="ORF">D9R14_16155</name>
</gene>
<evidence type="ECO:0000256" key="5">
    <source>
        <dbReference type="NCBIfam" id="TIGR00008"/>
    </source>
</evidence>
<dbReference type="GeneID" id="95774319"/>
<dbReference type="GO" id="GO:0043022">
    <property type="term" value="F:ribosome binding"/>
    <property type="evidence" value="ECO:0007669"/>
    <property type="project" value="UniProtKB-UniRule"/>
</dbReference>
<dbReference type="HAMAP" id="MF_00075">
    <property type="entry name" value="IF_1"/>
    <property type="match status" value="1"/>
</dbReference>
<keyword evidence="3 4" id="KW-0648">Protein biosynthesis</keyword>
<comment type="caution">
    <text evidence="8">The sequence shown here is derived from an EMBL/GenBank/DDBJ whole genome shotgun (WGS) entry which is preliminary data.</text>
</comment>
<dbReference type="SMART" id="SM00316">
    <property type="entry name" value="S1"/>
    <property type="match status" value="1"/>
</dbReference>
<dbReference type="Pfam" id="PF01176">
    <property type="entry name" value="eIF-1a"/>
    <property type="match status" value="1"/>
</dbReference>
<keyword evidence="4" id="KW-0963">Cytoplasm</keyword>
<name>A0A3L7A6S2_9HYPH</name>
<comment type="subunit">
    <text evidence="4">Component of the 30S ribosomal translation pre-initiation complex which assembles on the 30S ribosome in the order IF-2 and IF-3, IF-1 and N-formylmethionyl-tRNA(fMet); mRNA recruitment can occur at any time during PIC assembly.</text>
</comment>
<dbReference type="SUPFAM" id="SSF50249">
    <property type="entry name" value="Nucleic acid-binding proteins"/>
    <property type="match status" value="1"/>
</dbReference>
<dbReference type="GO" id="GO:0019843">
    <property type="term" value="F:rRNA binding"/>
    <property type="evidence" value="ECO:0007669"/>
    <property type="project" value="UniProtKB-UniRule"/>
</dbReference>
<dbReference type="CDD" id="cd04451">
    <property type="entry name" value="S1_IF1"/>
    <property type="match status" value="1"/>
</dbReference>
<dbReference type="PROSITE" id="PS50832">
    <property type="entry name" value="S1_IF1_TYPE"/>
    <property type="match status" value="1"/>
</dbReference>
<sequence length="91" mass="10564">MAKEELLEFEGTVTEVLPDGNFRVRLDNDHQILAYAAGKMKKNRIRTIEGDRVVVEMSPYDLDRGRINFRHKAEGNAPPPGARRQQNFRRR</sequence>
<dbReference type="NCBIfam" id="TIGR00008">
    <property type="entry name" value="infA"/>
    <property type="match status" value="1"/>
</dbReference>
<protein>
    <recommendedName>
        <fullName evidence="4 5">Translation initiation factor IF-1</fullName>
    </recommendedName>
</protein>
<accession>A0A3L7A6S2</accession>
<dbReference type="Proteomes" id="UP000269692">
    <property type="component" value="Unassembled WGS sequence"/>
</dbReference>
<dbReference type="FunFam" id="2.40.50.140:FF:000002">
    <property type="entry name" value="Translation initiation factor IF-1"/>
    <property type="match status" value="1"/>
</dbReference>
<dbReference type="GO" id="GO:0005829">
    <property type="term" value="C:cytosol"/>
    <property type="evidence" value="ECO:0007669"/>
    <property type="project" value="TreeGrafter"/>
</dbReference>
<comment type="similarity">
    <text evidence="1 4">Belongs to the IF-1 family.</text>
</comment>
<dbReference type="InterPro" id="IPR006196">
    <property type="entry name" value="RNA-binding_domain_S1_IF1"/>
</dbReference>